<dbReference type="Proteomes" id="UP000261360">
    <property type="component" value="Unplaced"/>
</dbReference>
<dbReference type="GO" id="GO:0007274">
    <property type="term" value="P:neuromuscular synaptic transmission"/>
    <property type="evidence" value="ECO:0007669"/>
    <property type="project" value="TreeGrafter"/>
</dbReference>
<keyword evidence="2 7" id="KW-0728">SH3 domain</keyword>
<dbReference type="FunFam" id="2.30.30.40:FF:000060">
    <property type="entry name" value="FCH and double SH3 domains protein 2"/>
    <property type="match status" value="1"/>
</dbReference>
<keyword evidence="11" id="KW-1185">Reference proteome</keyword>
<dbReference type="GO" id="GO:0030833">
    <property type="term" value="P:regulation of actin filament polymerization"/>
    <property type="evidence" value="ECO:0007669"/>
    <property type="project" value="TreeGrafter"/>
</dbReference>
<dbReference type="FunFam" id="2.30.30.40:FF:000033">
    <property type="entry name" value="FCH and double SH3 domains protein 2"/>
    <property type="match status" value="1"/>
</dbReference>
<dbReference type="GeneTree" id="ENSGT00510000046732"/>
<dbReference type="InterPro" id="IPR035460">
    <property type="entry name" value="FCHSD_SH3_1"/>
</dbReference>
<evidence type="ECO:0000256" key="3">
    <source>
        <dbReference type="ARBA" id="ARBA00022553"/>
    </source>
</evidence>
<evidence type="ECO:0000256" key="7">
    <source>
        <dbReference type="PROSITE-ProRule" id="PRU00192"/>
    </source>
</evidence>
<feature type="region of interest" description="Disordered" evidence="8">
    <location>
        <begin position="271"/>
        <end position="300"/>
    </location>
</feature>
<feature type="compositionally biased region" description="Acidic residues" evidence="8">
    <location>
        <begin position="276"/>
        <end position="291"/>
    </location>
</feature>
<dbReference type="GO" id="GO:0008289">
    <property type="term" value="F:lipid binding"/>
    <property type="evidence" value="ECO:0007669"/>
    <property type="project" value="UniProtKB-KW"/>
</dbReference>
<reference evidence="10" key="1">
    <citation type="submission" date="2025-08" db="UniProtKB">
        <authorList>
            <consortium name="Ensembl"/>
        </authorList>
    </citation>
    <scope>IDENTIFICATION</scope>
</reference>
<comment type="subcellular location">
    <subcellularLocation>
        <location evidence="1">Cell projection</location>
    </subcellularLocation>
</comment>
<sequence>MAQAVREKAELDAKSLHPIICSTFWFPQSLKAKRSECNSKATHARNDYLLTLAAANAHQQRYYDTDLMDCIKVLDGRIYEQVKDYLVSLCQTELETYQAVHNTFNQLLNSSNGVLQEFHQQLFAQKNPMFQQAPDFSYQPIDSDTVNPDVLLLHLFIVMQLQKESGTAEEHSLDKEARKWASRVAREYKSVIHTQRALEEYGTQESSEQNNSELETKMEVARQSLRRAETVKVKAEARLDLLRQAGVAVETWLKSAMNQVMEELENERWNNLTDLDREDEEEMEDSGEVLDDSSSSPSSTLKNYPLTCKVLYSYKASQPDELTIEEQEILEVIDDGDMEDWVKARNRSGQVGYVPEKYLQLPSSNSLLSMLQSLAALDARSHSSSNSTEPETELPTGSVNGDSSVSFAKALYDYAGQTDDELSFPEGAIIRILSRETHEDDGFWEGEFNGVVGVFPAVLVEDLAGASENGDGQRDGSAQLFLTEPSCVQVRAAPPPPKQHPRGQVKRREEVEITLV</sequence>
<dbReference type="Pfam" id="PF00018">
    <property type="entry name" value="SH3_1"/>
    <property type="match status" value="1"/>
</dbReference>
<dbReference type="GO" id="GO:0055037">
    <property type="term" value="C:recycling endosome"/>
    <property type="evidence" value="ECO:0007669"/>
    <property type="project" value="TreeGrafter"/>
</dbReference>
<organism evidence="10 11">
    <name type="scientific">Seriola lalandi dorsalis</name>
    <dbReference type="NCBI Taxonomy" id="1841481"/>
    <lineage>
        <taxon>Eukaryota</taxon>
        <taxon>Metazoa</taxon>
        <taxon>Chordata</taxon>
        <taxon>Craniata</taxon>
        <taxon>Vertebrata</taxon>
        <taxon>Euteleostomi</taxon>
        <taxon>Actinopterygii</taxon>
        <taxon>Neopterygii</taxon>
        <taxon>Teleostei</taxon>
        <taxon>Neoteleostei</taxon>
        <taxon>Acanthomorphata</taxon>
        <taxon>Carangaria</taxon>
        <taxon>Carangiformes</taxon>
        <taxon>Carangidae</taxon>
        <taxon>Seriola</taxon>
    </lineage>
</organism>
<evidence type="ECO:0000256" key="2">
    <source>
        <dbReference type="ARBA" id="ARBA00022443"/>
    </source>
</evidence>
<dbReference type="GO" id="GO:1902905">
    <property type="term" value="P:positive regulation of supramolecular fiber organization"/>
    <property type="evidence" value="ECO:0007669"/>
    <property type="project" value="UniProtKB-ARBA"/>
</dbReference>
<dbReference type="SUPFAM" id="SSF50044">
    <property type="entry name" value="SH3-domain"/>
    <property type="match status" value="2"/>
</dbReference>
<dbReference type="PANTHER" id="PTHR15735:SF11">
    <property type="entry name" value="F-BAR AND DOUBLE SH3 DOMAINS PROTEIN 2"/>
    <property type="match status" value="1"/>
</dbReference>
<feature type="compositionally biased region" description="Polar residues" evidence="8">
    <location>
        <begin position="382"/>
        <end position="400"/>
    </location>
</feature>
<dbReference type="SUPFAM" id="SSF103657">
    <property type="entry name" value="BAR/IMD domain-like"/>
    <property type="match status" value="1"/>
</dbReference>
<name>A0A3B4WLX8_SERLL</name>
<keyword evidence="5" id="KW-0446">Lipid-binding</keyword>
<dbReference type="PANTHER" id="PTHR15735">
    <property type="entry name" value="FCH AND DOUBLE SH3 DOMAINS PROTEIN"/>
    <property type="match status" value="1"/>
</dbReference>
<feature type="domain" description="SH3" evidence="9">
    <location>
        <begin position="403"/>
        <end position="465"/>
    </location>
</feature>
<proteinExistence type="predicted"/>
<evidence type="ECO:0000256" key="8">
    <source>
        <dbReference type="SAM" id="MobiDB-lite"/>
    </source>
</evidence>
<dbReference type="InterPro" id="IPR027267">
    <property type="entry name" value="AH/BAR_dom_sf"/>
</dbReference>
<evidence type="ECO:0000313" key="10">
    <source>
        <dbReference type="Ensembl" id="ENSSLDP00000004935.1"/>
    </source>
</evidence>
<dbReference type="SMART" id="SM00326">
    <property type="entry name" value="SH3"/>
    <property type="match status" value="2"/>
</dbReference>
<evidence type="ECO:0000256" key="6">
    <source>
        <dbReference type="ARBA" id="ARBA00023273"/>
    </source>
</evidence>
<dbReference type="Gene3D" id="2.30.30.40">
    <property type="entry name" value="SH3 Domains"/>
    <property type="match status" value="2"/>
</dbReference>
<dbReference type="InterPro" id="IPR036028">
    <property type="entry name" value="SH3-like_dom_sf"/>
</dbReference>
<keyword evidence="4" id="KW-0175">Coiled coil</keyword>
<dbReference type="GO" id="GO:0042995">
    <property type="term" value="C:cell projection"/>
    <property type="evidence" value="ECO:0007669"/>
    <property type="project" value="UniProtKB-SubCell"/>
</dbReference>
<evidence type="ECO:0000256" key="4">
    <source>
        <dbReference type="ARBA" id="ARBA00023054"/>
    </source>
</evidence>
<dbReference type="Gene3D" id="1.20.1270.60">
    <property type="entry name" value="Arfaptin homology (AH) domain/BAR domain"/>
    <property type="match status" value="1"/>
</dbReference>
<dbReference type="Pfam" id="PF14604">
    <property type="entry name" value="SH3_9"/>
    <property type="match status" value="1"/>
</dbReference>
<dbReference type="CDD" id="cd11761">
    <property type="entry name" value="SH3_FCHSD_1"/>
    <property type="match status" value="1"/>
</dbReference>
<feature type="region of interest" description="Disordered" evidence="8">
    <location>
        <begin position="381"/>
        <end position="400"/>
    </location>
</feature>
<evidence type="ECO:0000256" key="1">
    <source>
        <dbReference type="ARBA" id="ARBA00004316"/>
    </source>
</evidence>
<dbReference type="AlphaFoldDB" id="A0A3B4WLX8"/>
<dbReference type="STRING" id="1841481.ENSSLDP00000004935"/>
<dbReference type="GO" id="GO:0051495">
    <property type="term" value="P:positive regulation of cytoskeleton organization"/>
    <property type="evidence" value="ECO:0007669"/>
    <property type="project" value="UniProtKB-ARBA"/>
</dbReference>
<keyword evidence="3" id="KW-0597">Phosphoprotein</keyword>
<dbReference type="InterPro" id="IPR001452">
    <property type="entry name" value="SH3_domain"/>
</dbReference>
<feature type="region of interest" description="Disordered" evidence="8">
    <location>
        <begin position="490"/>
        <end position="509"/>
    </location>
</feature>
<dbReference type="PROSITE" id="PS50002">
    <property type="entry name" value="SH3"/>
    <property type="match status" value="2"/>
</dbReference>
<protein>
    <submittedName>
        <fullName evidence="10">FCH and double SH3 domains 2</fullName>
    </submittedName>
</protein>
<dbReference type="Ensembl" id="ENSSLDT00000005095.1">
    <property type="protein sequence ID" value="ENSSLDP00000004935.1"/>
    <property type="gene ID" value="ENSSLDG00000003884.1"/>
</dbReference>
<keyword evidence="6" id="KW-0966">Cell projection</keyword>
<dbReference type="GO" id="GO:0031594">
    <property type="term" value="C:neuromuscular junction"/>
    <property type="evidence" value="ECO:0007669"/>
    <property type="project" value="TreeGrafter"/>
</dbReference>
<accession>A0A3B4WLX8</accession>
<reference evidence="10" key="2">
    <citation type="submission" date="2025-09" db="UniProtKB">
        <authorList>
            <consortium name="Ensembl"/>
        </authorList>
    </citation>
    <scope>IDENTIFICATION</scope>
</reference>
<evidence type="ECO:0000259" key="9">
    <source>
        <dbReference type="PROSITE" id="PS50002"/>
    </source>
</evidence>
<evidence type="ECO:0000256" key="5">
    <source>
        <dbReference type="ARBA" id="ARBA00023121"/>
    </source>
</evidence>
<evidence type="ECO:0000313" key="11">
    <source>
        <dbReference type="Proteomes" id="UP000261360"/>
    </source>
</evidence>
<feature type="domain" description="SH3" evidence="9">
    <location>
        <begin position="303"/>
        <end position="364"/>
    </location>
</feature>